<dbReference type="InterPro" id="IPR013766">
    <property type="entry name" value="Thioredoxin_domain"/>
</dbReference>
<dbReference type="PROSITE" id="PS51352">
    <property type="entry name" value="THIOREDOXIN_2"/>
    <property type="match status" value="1"/>
</dbReference>
<evidence type="ECO:0000256" key="9">
    <source>
        <dbReference type="SAM" id="SignalP"/>
    </source>
</evidence>
<dbReference type="PANTHER" id="PTHR35891">
    <property type="entry name" value="THIOL:DISULFIDE INTERCHANGE PROTEIN DSBA"/>
    <property type="match status" value="1"/>
</dbReference>
<dbReference type="InterPro" id="IPR050824">
    <property type="entry name" value="Thiol_disulfide_DsbA"/>
</dbReference>
<evidence type="ECO:0000256" key="7">
    <source>
        <dbReference type="PIRNR" id="PIRNR001488"/>
    </source>
</evidence>
<comment type="similarity">
    <text evidence="2">Belongs to the thioredoxin family. DsbA subfamily.</text>
</comment>
<protein>
    <recommendedName>
        <fullName evidence="7">Thiol:disulfide interchange protein</fullName>
    </recommendedName>
</protein>
<reference evidence="11 12" key="1">
    <citation type="submission" date="2017-01" db="EMBL/GenBank/DDBJ databases">
        <authorList>
            <person name="Mah S.A."/>
            <person name="Swanson W.J."/>
            <person name="Moy G.W."/>
            <person name="Vacquier V.D."/>
        </authorList>
    </citation>
    <scope>NUCLEOTIDE SEQUENCE [LARGE SCALE GENOMIC DNA]</scope>
    <source>
        <strain evidence="11 12">DSM 7027</strain>
    </source>
</reference>
<evidence type="ECO:0000256" key="5">
    <source>
        <dbReference type="ARBA" id="ARBA00023157"/>
    </source>
</evidence>
<keyword evidence="6" id="KW-0676">Redox-active center</keyword>
<dbReference type="STRING" id="49186.SAMN05421647_1118"/>
<evidence type="ECO:0000256" key="2">
    <source>
        <dbReference type="ARBA" id="ARBA00005791"/>
    </source>
</evidence>
<sequence>MFKKLFAALCVSMLAALPAWAEEYRANQHYFELPFPVKTVDENKIEVTEAFGYLCPHCNTFEPLLSSWREKKADDVAFVGLPVVFGRSWEPLARAYYVAELSDKVEDTHQPMFDAIHLQRKRFRTAEDLAEFYADLGLPEEKFNKLYDSFAVNMKLKQGDAKLRGYEVTGVPSMIVNGKYRVTAQSAGGHKQMLEVVDYLIEKERAAQ</sequence>
<dbReference type="SUPFAM" id="SSF52833">
    <property type="entry name" value="Thioredoxin-like"/>
    <property type="match status" value="1"/>
</dbReference>
<dbReference type="GO" id="GO:0042597">
    <property type="term" value="C:periplasmic space"/>
    <property type="evidence" value="ECO:0007669"/>
    <property type="project" value="UniProtKB-SubCell"/>
</dbReference>
<dbReference type="InterPro" id="IPR036249">
    <property type="entry name" value="Thioredoxin-like_sf"/>
</dbReference>
<dbReference type="AlphaFoldDB" id="A0A1N6WKI3"/>
<organism evidence="11 12">
    <name type="scientific">Marinobacterium stanieri</name>
    <dbReference type="NCBI Taxonomy" id="49186"/>
    <lineage>
        <taxon>Bacteria</taxon>
        <taxon>Pseudomonadati</taxon>
        <taxon>Pseudomonadota</taxon>
        <taxon>Gammaproteobacteria</taxon>
        <taxon>Oceanospirillales</taxon>
        <taxon>Oceanospirillaceae</taxon>
        <taxon>Marinobacterium</taxon>
    </lineage>
</organism>
<feature type="chain" id="PRO_5013224184" description="Thiol:disulfide interchange protein" evidence="9">
    <location>
        <begin position="22"/>
        <end position="208"/>
    </location>
</feature>
<gene>
    <name evidence="11" type="ORF">SAMN05421647_1118</name>
</gene>
<dbReference type="eggNOG" id="COG1651">
    <property type="taxonomic scope" value="Bacteria"/>
</dbReference>
<keyword evidence="12" id="KW-1185">Reference proteome</keyword>
<dbReference type="Proteomes" id="UP000186895">
    <property type="component" value="Unassembled WGS sequence"/>
</dbReference>
<name>A0A1N6WKI3_9GAMM</name>
<evidence type="ECO:0000256" key="4">
    <source>
        <dbReference type="ARBA" id="ARBA00022764"/>
    </source>
</evidence>
<dbReference type="InterPro" id="IPR001853">
    <property type="entry name" value="DSBA-like_thioredoxin_dom"/>
</dbReference>
<evidence type="ECO:0000313" key="12">
    <source>
        <dbReference type="Proteomes" id="UP000186895"/>
    </source>
</evidence>
<dbReference type="Pfam" id="PF01323">
    <property type="entry name" value="DSBA"/>
    <property type="match status" value="1"/>
</dbReference>
<dbReference type="Gene3D" id="3.40.30.10">
    <property type="entry name" value="Glutaredoxin"/>
    <property type="match status" value="1"/>
</dbReference>
<feature type="signal peptide" evidence="9">
    <location>
        <begin position="1"/>
        <end position="21"/>
    </location>
</feature>
<evidence type="ECO:0000256" key="3">
    <source>
        <dbReference type="ARBA" id="ARBA00022729"/>
    </source>
</evidence>
<accession>A0A1N6WKI3</accession>
<comment type="subcellular location">
    <subcellularLocation>
        <location evidence="1 7">Periplasm</location>
    </subcellularLocation>
</comment>
<feature type="disulfide bond" description="Redox-active" evidence="8">
    <location>
        <begin position="55"/>
        <end position="58"/>
    </location>
</feature>
<dbReference type="PANTHER" id="PTHR35891:SF2">
    <property type="entry name" value="THIOL:DISULFIDE INTERCHANGE PROTEIN DSBA"/>
    <property type="match status" value="1"/>
</dbReference>
<dbReference type="InterPro" id="IPR023205">
    <property type="entry name" value="DsbA/DsbL"/>
</dbReference>
<dbReference type="EMBL" id="FTMN01000011">
    <property type="protein sequence ID" value="SIQ90637.1"/>
    <property type="molecule type" value="Genomic_DNA"/>
</dbReference>
<proteinExistence type="inferred from homology"/>
<feature type="domain" description="Thioredoxin" evidence="10">
    <location>
        <begin position="11"/>
        <end position="202"/>
    </location>
</feature>
<keyword evidence="4 7" id="KW-0574">Periplasm</keyword>
<evidence type="ECO:0000313" key="11">
    <source>
        <dbReference type="EMBL" id="SIQ90637.1"/>
    </source>
</evidence>
<keyword evidence="3 9" id="KW-0732">Signal</keyword>
<evidence type="ECO:0000256" key="8">
    <source>
        <dbReference type="PIRSR" id="PIRSR001488-1"/>
    </source>
</evidence>
<keyword evidence="5 7" id="KW-1015">Disulfide bond</keyword>
<dbReference type="CDD" id="cd03019">
    <property type="entry name" value="DsbA_DsbA"/>
    <property type="match status" value="1"/>
</dbReference>
<evidence type="ECO:0000256" key="6">
    <source>
        <dbReference type="ARBA" id="ARBA00023284"/>
    </source>
</evidence>
<dbReference type="PIRSF" id="PIRSF001488">
    <property type="entry name" value="Tdi_protein"/>
    <property type="match status" value="1"/>
</dbReference>
<evidence type="ECO:0000256" key="1">
    <source>
        <dbReference type="ARBA" id="ARBA00004418"/>
    </source>
</evidence>
<dbReference type="RefSeq" id="WP_076465458.1">
    <property type="nucleotide sequence ID" value="NZ_FTMN01000011.1"/>
</dbReference>
<evidence type="ECO:0000259" key="10">
    <source>
        <dbReference type="PROSITE" id="PS51352"/>
    </source>
</evidence>
<dbReference type="GO" id="GO:0016491">
    <property type="term" value="F:oxidoreductase activity"/>
    <property type="evidence" value="ECO:0007669"/>
    <property type="project" value="InterPro"/>
</dbReference>